<gene>
    <name evidence="2" type="ORF">ACFSKW_54735</name>
</gene>
<comment type="caution">
    <text evidence="2">The sequence shown here is derived from an EMBL/GenBank/DDBJ whole genome shotgun (WGS) entry which is preliminary data.</text>
</comment>
<feature type="coiled-coil region" evidence="1">
    <location>
        <begin position="95"/>
        <end position="122"/>
    </location>
</feature>
<dbReference type="Proteomes" id="UP001597368">
    <property type="component" value="Unassembled WGS sequence"/>
</dbReference>
<accession>A0ABW4THA4</accession>
<evidence type="ECO:0000313" key="2">
    <source>
        <dbReference type="EMBL" id="MFD1940545.1"/>
    </source>
</evidence>
<dbReference type="EMBL" id="JBHUFV010000117">
    <property type="protein sequence ID" value="MFD1940545.1"/>
    <property type="molecule type" value="Genomic_DNA"/>
</dbReference>
<evidence type="ECO:0000313" key="3">
    <source>
        <dbReference type="Proteomes" id="UP001597368"/>
    </source>
</evidence>
<keyword evidence="1" id="KW-0175">Coiled coil</keyword>
<protein>
    <submittedName>
        <fullName evidence="2">DUF6085 family protein</fullName>
    </submittedName>
</protein>
<proteinExistence type="predicted"/>
<name>A0ABW4THA4_9ACTN</name>
<reference evidence="3" key="1">
    <citation type="journal article" date="2019" name="Int. J. Syst. Evol. Microbiol.">
        <title>The Global Catalogue of Microorganisms (GCM) 10K type strain sequencing project: providing services to taxonomists for standard genome sequencing and annotation.</title>
        <authorList>
            <consortium name="The Broad Institute Genomics Platform"/>
            <consortium name="The Broad Institute Genome Sequencing Center for Infectious Disease"/>
            <person name="Wu L."/>
            <person name="Ma J."/>
        </authorList>
    </citation>
    <scope>NUCLEOTIDE SEQUENCE [LARGE SCALE GENOMIC DNA]</scope>
    <source>
        <strain evidence="3">ICMP 6774ER</strain>
    </source>
</reference>
<organism evidence="2 3">
    <name type="scientific">Nonomuraea mangrovi</name>
    <dbReference type="NCBI Taxonomy" id="2316207"/>
    <lineage>
        <taxon>Bacteria</taxon>
        <taxon>Bacillati</taxon>
        <taxon>Actinomycetota</taxon>
        <taxon>Actinomycetes</taxon>
        <taxon>Streptosporangiales</taxon>
        <taxon>Streptosporangiaceae</taxon>
        <taxon>Nonomuraea</taxon>
    </lineage>
</organism>
<keyword evidence="3" id="KW-1185">Reference proteome</keyword>
<evidence type="ECO:0000256" key="1">
    <source>
        <dbReference type="SAM" id="Coils"/>
    </source>
</evidence>
<dbReference type="RefSeq" id="WP_379583844.1">
    <property type="nucleotide sequence ID" value="NZ_JBHUFV010000117.1"/>
</dbReference>
<sequence length="185" mass="20756">MADDRSEIAGRCPACKGATLFVGVGGHVTCSRLDCPAPTAADDALHEDGYTFIREADLADVCARAGLAEERLTLARQALQLDRYFTADEVGADVAPRIIERLSELRGRAEKAEDRLAADQLKHRAERDIWKECDEKRWQQVRRAEAAVARIRAYIDQDFRFWCSPFGVAAQYANRLLAFIDRVND</sequence>